<keyword evidence="1" id="KW-0479">Metal-binding</keyword>
<dbReference type="InterPro" id="IPR001878">
    <property type="entry name" value="Znf_CCHC"/>
</dbReference>
<dbReference type="GO" id="GO:0008270">
    <property type="term" value="F:zinc ion binding"/>
    <property type="evidence" value="ECO:0007669"/>
    <property type="project" value="UniProtKB-KW"/>
</dbReference>
<dbReference type="InterPro" id="IPR018289">
    <property type="entry name" value="MULE_transposase_dom"/>
</dbReference>
<evidence type="ECO:0000256" key="1">
    <source>
        <dbReference type="ARBA" id="ARBA00022723"/>
    </source>
</evidence>
<keyword evidence="3" id="KW-0862">Zinc</keyword>
<dbReference type="InterPro" id="IPR006564">
    <property type="entry name" value="Znf_PMZ"/>
</dbReference>
<reference evidence="8" key="1">
    <citation type="journal article" date="2022" name="Plant J.">
        <title>Strategies of tolerance reflected in two North American maple genomes.</title>
        <authorList>
            <person name="McEvoy S.L."/>
            <person name="Sezen U.U."/>
            <person name="Trouern-Trend A."/>
            <person name="McMahon S.M."/>
            <person name="Schaberg P.G."/>
            <person name="Yang J."/>
            <person name="Wegrzyn J.L."/>
            <person name="Swenson N.G."/>
        </authorList>
    </citation>
    <scope>NUCLEOTIDE SEQUENCE</scope>
    <source>
        <strain evidence="8">NS2018</strain>
    </source>
</reference>
<dbReference type="Pfam" id="PF03101">
    <property type="entry name" value="FAR1"/>
    <property type="match status" value="1"/>
</dbReference>
<dbReference type="PROSITE" id="PS50966">
    <property type="entry name" value="ZF_SWIM"/>
    <property type="match status" value="1"/>
</dbReference>
<feature type="domain" description="CCHC-type" evidence="6">
    <location>
        <begin position="752"/>
        <end position="766"/>
    </location>
</feature>
<dbReference type="PANTHER" id="PTHR47718">
    <property type="entry name" value="OS01G0519700 PROTEIN"/>
    <property type="match status" value="1"/>
</dbReference>
<evidence type="ECO:0000313" key="9">
    <source>
        <dbReference type="Proteomes" id="UP001168877"/>
    </source>
</evidence>
<dbReference type="InterPro" id="IPR004330">
    <property type="entry name" value="FAR1_DNA_bnd_dom"/>
</dbReference>
<evidence type="ECO:0000259" key="7">
    <source>
        <dbReference type="PROSITE" id="PS50966"/>
    </source>
</evidence>
<dbReference type="AlphaFoldDB" id="A0AA39TF51"/>
<evidence type="ECO:0000256" key="2">
    <source>
        <dbReference type="ARBA" id="ARBA00022771"/>
    </source>
</evidence>
<keyword evidence="9" id="KW-1185">Reference proteome</keyword>
<dbReference type="EMBL" id="JAUESC010000002">
    <property type="protein sequence ID" value="KAK0605657.1"/>
    <property type="molecule type" value="Genomic_DNA"/>
</dbReference>
<feature type="region of interest" description="Disordered" evidence="5">
    <location>
        <begin position="1"/>
        <end position="21"/>
    </location>
</feature>
<name>A0AA39TF51_ACESA</name>
<organism evidence="8 9">
    <name type="scientific">Acer saccharum</name>
    <name type="common">Sugar maple</name>
    <dbReference type="NCBI Taxonomy" id="4024"/>
    <lineage>
        <taxon>Eukaryota</taxon>
        <taxon>Viridiplantae</taxon>
        <taxon>Streptophyta</taxon>
        <taxon>Embryophyta</taxon>
        <taxon>Tracheophyta</taxon>
        <taxon>Spermatophyta</taxon>
        <taxon>Magnoliopsida</taxon>
        <taxon>eudicotyledons</taxon>
        <taxon>Gunneridae</taxon>
        <taxon>Pentapetalae</taxon>
        <taxon>rosids</taxon>
        <taxon>malvids</taxon>
        <taxon>Sapindales</taxon>
        <taxon>Sapindaceae</taxon>
        <taxon>Hippocastanoideae</taxon>
        <taxon>Acereae</taxon>
        <taxon>Acer</taxon>
    </lineage>
</organism>
<evidence type="ECO:0000313" key="8">
    <source>
        <dbReference type="EMBL" id="KAK0605657.1"/>
    </source>
</evidence>
<feature type="domain" description="SWIM-type" evidence="7">
    <location>
        <begin position="595"/>
        <end position="627"/>
    </location>
</feature>
<evidence type="ECO:0008006" key="10">
    <source>
        <dbReference type="Google" id="ProtNLM"/>
    </source>
</evidence>
<dbReference type="InterPro" id="IPR007527">
    <property type="entry name" value="Znf_SWIM"/>
</dbReference>
<comment type="caution">
    <text evidence="8">The sequence shown here is derived from an EMBL/GenBank/DDBJ whole genome shotgun (WGS) entry which is preliminary data.</text>
</comment>
<gene>
    <name evidence="8" type="ORF">LWI29_029369</name>
</gene>
<sequence>MSSRMFTNGTSQLDFNNDGQSRWHQADTTQTLNQEYTPNDSYNNSDCKFHVPFAEGHISTTPVMFDYNLVQSTDDLLHSELLSLQATYIMGKEFISVIDAEEFYKKYSYCMGFSMRKDRVSRDTHGLIKIRRWVCSKEGYRLKKNVDRTDRLRQPRGQTREGCRASFRINLDKDKMLWVVTEFVTEHSHILSPGNHSQFLRCHRNVKDSDLSQVQSLRSVGMKTSQVMDHLVDQASSYAGVGHTGKDLQNRLDTIRRSATQNSDADSIISYMTAKSEMDQRFFFRYTIMEDGSMGNLFWSDSMSRCDYRYFGDVISFDSTYRTNCYNRPLVIFVGVNNHTKTTIFGFGLLVDETVETYTWILQTFLEAMHGKCPISVVTDGDRAMGKAISLVMPSAVYRLCSWHLERNVQTNVGDSGFTQAFTHCMLTYMTESEFETQWLKAIETFGVQQNEWVKLMYCKRKLWAETFLRNTFFGGLRSTQRSESINSFLNRFLHRRLKLYEFMNHIDKAMSRLRNNEMKNDFDTINEHPVLVTHLLQLEKHAAEVYTRSTFAWVRDEIKSEAKLSILNCVDDMDSVTYTFKKFSVGDKTWNVRYTPSTNIFKCSCKMFNTTGIPCSHAFSVMKAMNQHHIPETLILQRWTKNAKDDSELDSSSTVTAPDVMQLARYGALSSKCSKMSYFASMSTEGYKAANVAIDNLTIQMKGLLPSSSTSRHENVRQSQMESSVQVKDSIVAATKGSIKHKTKSSGNAHKCGNCGQPGHTKKTCHAHVQNNISAKASNGPTTTGSTLQPTAYADLVQSSNSEYIVDSGGHCQPFAFHNSDVPTGNLSNQSPDNVFSMTSSTQAMYMQQPQWWRPRNLM</sequence>
<dbReference type="PROSITE" id="PS50158">
    <property type="entry name" value="ZF_CCHC"/>
    <property type="match status" value="1"/>
</dbReference>
<evidence type="ECO:0000256" key="3">
    <source>
        <dbReference type="ARBA" id="ARBA00022833"/>
    </source>
</evidence>
<reference evidence="8" key="2">
    <citation type="submission" date="2023-06" db="EMBL/GenBank/DDBJ databases">
        <authorList>
            <person name="Swenson N.G."/>
            <person name="Wegrzyn J.L."/>
            <person name="Mcevoy S.L."/>
        </authorList>
    </citation>
    <scope>NUCLEOTIDE SEQUENCE</scope>
    <source>
        <strain evidence="8">NS2018</strain>
        <tissue evidence="8">Leaf</tissue>
    </source>
</reference>
<accession>A0AA39TF51</accession>
<dbReference type="GO" id="GO:0003676">
    <property type="term" value="F:nucleic acid binding"/>
    <property type="evidence" value="ECO:0007669"/>
    <property type="project" value="InterPro"/>
</dbReference>
<proteinExistence type="predicted"/>
<evidence type="ECO:0000256" key="5">
    <source>
        <dbReference type="SAM" id="MobiDB-lite"/>
    </source>
</evidence>
<keyword evidence="2 4" id="KW-0863">Zinc-finger</keyword>
<dbReference type="Proteomes" id="UP001168877">
    <property type="component" value="Unassembled WGS sequence"/>
</dbReference>
<protein>
    <recommendedName>
        <fullName evidence="10">Protein FAR1-RELATED SEQUENCE</fullName>
    </recommendedName>
</protein>
<evidence type="ECO:0000259" key="6">
    <source>
        <dbReference type="PROSITE" id="PS50158"/>
    </source>
</evidence>
<evidence type="ECO:0000256" key="4">
    <source>
        <dbReference type="PROSITE-ProRule" id="PRU00047"/>
    </source>
</evidence>
<dbReference type="SMART" id="SM00575">
    <property type="entry name" value="ZnF_PMZ"/>
    <property type="match status" value="1"/>
</dbReference>
<dbReference type="Pfam" id="PF10551">
    <property type="entry name" value="MULE"/>
    <property type="match status" value="1"/>
</dbReference>